<sequence>MYSRDHVNISFSDEKFFDFTFHEIGIYDTTATIDYVLNVTGKKKVITIGHSMGTTNVLVAGSLRPEYQSKISLSILWAQAAFLGHMHMKYMIDVFYSLFVRVQNNRPAKDFFVRGRMLDLVKASSCSKGGFLNPYCLMVMEELSGSGSNQFNQVCRTFSFDIKS</sequence>
<dbReference type="Proteomes" id="UP000079169">
    <property type="component" value="Unplaced"/>
</dbReference>
<proteinExistence type="predicted"/>
<organism evidence="1 2">
    <name type="scientific">Diaphorina citri</name>
    <name type="common">Asian citrus psyllid</name>
    <dbReference type="NCBI Taxonomy" id="121845"/>
    <lineage>
        <taxon>Eukaryota</taxon>
        <taxon>Metazoa</taxon>
        <taxon>Ecdysozoa</taxon>
        <taxon>Arthropoda</taxon>
        <taxon>Hexapoda</taxon>
        <taxon>Insecta</taxon>
        <taxon>Pterygota</taxon>
        <taxon>Neoptera</taxon>
        <taxon>Paraneoptera</taxon>
        <taxon>Hemiptera</taxon>
        <taxon>Sternorrhyncha</taxon>
        <taxon>Psylloidea</taxon>
        <taxon>Psyllidae</taxon>
        <taxon>Diaphorininae</taxon>
        <taxon>Diaphorina</taxon>
    </lineage>
</organism>
<dbReference type="Gene3D" id="3.40.50.1820">
    <property type="entry name" value="alpha/beta hydrolase"/>
    <property type="match status" value="1"/>
</dbReference>
<reference evidence="2" key="1">
    <citation type="submission" date="2025-08" db="UniProtKB">
        <authorList>
            <consortium name="RefSeq"/>
        </authorList>
    </citation>
    <scope>IDENTIFICATION</scope>
</reference>
<dbReference type="PANTHER" id="PTHR11005">
    <property type="entry name" value="LYSOSOMAL ACID LIPASE-RELATED"/>
    <property type="match status" value="1"/>
</dbReference>
<dbReference type="GeneID" id="103514157"/>
<dbReference type="PaxDb" id="121845-A0A3Q0J3E8"/>
<evidence type="ECO:0000313" key="2">
    <source>
        <dbReference type="RefSeq" id="XP_026683002.1"/>
    </source>
</evidence>
<keyword evidence="1" id="KW-1185">Reference proteome</keyword>
<name>A0A3Q0J3E8_DIACI</name>
<accession>A0A3Q0J3E8</accession>
<gene>
    <name evidence="2" type="primary">LOC103514157</name>
</gene>
<protein>
    <submittedName>
        <fullName evidence="2">Lipase 3-like</fullName>
    </submittedName>
</protein>
<evidence type="ECO:0000313" key="1">
    <source>
        <dbReference type="Proteomes" id="UP000079169"/>
    </source>
</evidence>
<dbReference type="KEGG" id="dci:103514157"/>
<dbReference type="AlphaFoldDB" id="A0A3Q0J3E8"/>
<dbReference type="SUPFAM" id="SSF53474">
    <property type="entry name" value="alpha/beta-Hydrolases"/>
    <property type="match status" value="1"/>
</dbReference>
<dbReference type="InterPro" id="IPR029058">
    <property type="entry name" value="AB_hydrolase_fold"/>
</dbReference>
<dbReference type="RefSeq" id="XP_026683002.1">
    <property type="nucleotide sequence ID" value="XM_026827201.1"/>
</dbReference>
<dbReference type="STRING" id="121845.A0A3Q0J3E8"/>